<evidence type="ECO:0000256" key="6">
    <source>
        <dbReference type="ARBA" id="ARBA00023136"/>
    </source>
</evidence>
<keyword evidence="4 9" id="KW-0812">Transmembrane</keyword>
<comment type="caution">
    <text evidence="11">The sequence shown here is derived from an EMBL/GenBank/DDBJ whole genome shotgun (WGS) entry which is preliminary data.</text>
</comment>
<dbReference type="GO" id="GO:0022857">
    <property type="term" value="F:transmembrane transporter activity"/>
    <property type="evidence" value="ECO:0007669"/>
    <property type="project" value="InterPro"/>
</dbReference>
<evidence type="ECO:0000256" key="10">
    <source>
        <dbReference type="SAM" id="Phobius"/>
    </source>
</evidence>
<dbReference type="GO" id="GO:1990961">
    <property type="term" value="P:xenobiotic detoxification by transmembrane export across the plasma membrane"/>
    <property type="evidence" value="ECO:0007669"/>
    <property type="project" value="UniProtKB-ARBA"/>
</dbReference>
<evidence type="ECO:0000256" key="2">
    <source>
        <dbReference type="ARBA" id="ARBA00022448"/>
    </source>
</evidence>
<dbReference type="PANTHER" id="PTHR30561:SF0">
    <property type="entry name" value="GUANIDINIUM EXPORTER"/>
    <property type="match status" value="1"/>
</dbReference>
<keyword evidence="12" id="KW-1185">Reference proteome</keyword>
<comment type="similarity">
    <text evidence="7">Belongs to the drug/metabolite transporter (DMT) superfamily. Small multidrug resistance (SMR) (TC 2.A.7.1) family. Gdx/SugE subfamily.</text>
</comment>
<feature type="transmembrane region" description="Helical" evidence="10">
    <location>
        <begin position="59"/>
        <end position="78"/>
    </location>
</feature>
<accession>S3CE80</accession>
<dbReference type="EMBL" id="ATCF01000020">
    <property type="protein sequence ID" value="EPD98834.1"/>
    <property type="molecule type" value="Genomic_DNA"/>
</dbReference>
<dbReference type="InterPro" id="IPR037185">
    <property type="entry name" value="EmrE-like"/>
</dbReference>
<feature type="transmembrane region" description="Helical" evidence="10">
    <location>
        <begin position="84"/>
        <end position="102"/>
    </location>
</feature>
<evidence type="ECO:0000313" key="11">
    <source>
        <dbReference type="EMBL" id="EPD98834.1"/>
    </source>
</evidence>
<organism evidence="11 12">
    <name type="scientific">Sutterella wadsworthensis HGA0223</name>
    <dbReference type="NCBI Taxonomy" id="1203554"/>
    <lineage>
        <taxon>Bacteria</taxon>
        <taxon>Pseudomonadati</taxon>
        <taxon>Pseudomonadota</taxon>
        <taxon>Betaproteobacteria</taxon>
        <taxon>Burkholderiales</taxon>
        <taxon>Sutterellaceae</taxon>
        <taxon>Sutterella</taxon>
    </lineage>
</organism>
<dbReference type="RefSeq" id="WP_005429919.1">
    <property type="nucleotide sequence ID" value="NZ_KE150480.1"/>
</dbReference>
<evidence type="ECO:0000256" key="7">
    <source>
        <dbReference type="ARBA" id="ARBA00038151"/>
    </source>
</evidence>
<evidence type="ECO:0000256" key="9">
    <source>
        <dbReference type="RuleBase" id="RU003942"/>
    </source>
</evidence>
<dbReference type="Proteomes" id="UP000014400">
    <property type="component" value="Unassembled WGS sequence"/>
</dbReference>
<dbReference type="Pfam" id="PF00893">
    <property type="entry name" value="Multi_Drug_Res"/>
    <property type="match status" value="1"/>
</dbReference>
<dbReference type="SUPFAM" id="SSF103481">
    <property type="entry name" value="Multidrug resistance efflux transporter EmrE"/>
    <property type="match status" value="1"/>
</dbReference>
<dbReference type="Gene3D" id="1.10.3730.20">
    <property type="match status" value="1"/>
</dbReference>
<dbReference type="eggNOG" id="COG2076">
    <property type="taxonomic scope" value="Bacteria"/>
</dbReference>
<evidence type="ECO:0000256" key="8">
    <source>
        <dbReference type="ARBA" id="ARBA00039168"/>
    </source>
</evidence>
<keyword evidence="6 10" id="KW-0472">Membrane</keyword>
<dbReference type="FunFam" id="1.10.3730.20:FF:000001">
    <property type="entry name" value="Quaternary ammonium compound resistance transporter SugE"/>
    <property type="match status" value="1"/>
</dbReference>
<protein>
    <recommendedName>
        <fullName evidence="8">Guanidinium exporter</fullName>
    </recommendedName>
</protein>
<keyword evidence="3" id="KW-1003">Cell membrane</keyword>
<evidence type="ECO:0000256" key="1">
    <source>
        <dbReference type="ARBA" id="ARBA00004651"/>
    </source>
</evidence>
<proteinExistence type="inferred from homology"/>
<feature type="transmembrane region" description="Helical" evidence="10">
    <location>
        <begin position="27"/>
        <end position="47"/>
    </location>
</feature>
<dbReference type="PANTHER" id="PTHR30561">
    <property type="entry name" value="SMR FAMILY PROTON-DEPENDENT DRUG EFFLUX TRANSPORTER SUGE"/>
    <property type="match status" value="1"/>
</dbReference>
<comment type="subcellular location">
    <subcellularLocation>
        <location evidence="1 9">Cell membrane</location>
        <topology evidence="1 9">Multi-pass membrane protein</topology>
    </subcellularLocation>
</comment>
<dbReference type="AlphaFoldDB" id="S3CE80"/>
<evidence type="ECO:0000256" key="4">
    <source>
        <dbReference type="ARBA" id="ARBA00022692"/>
    </source>
</evidence>
<dbReference type="STRING" id="1203554.HMPREF1476_01409"/>
<dbReference type="PATRIC" id="fig|1203554.3.peg.1470"/>
<dbReference type="GO" id="GO:0005886">
    <property type="term" value="C:plasma membrane"/>
    <property type="evidence" value="ECO:0007669"/>
    <property type="project" value="UniProtKB-SubCell"/>
</dbReference>
<dbReference type="GeneID" id="64060804"/>
<dbReference type="InterPro" id="IPR045324">
    <property type="entry name" value="Small_multidrug_res"/>
</dbReference>
<evidence type="ECO:0000256" key="3">
    <source>
        <dbReference type="ARBA" id="ARBA00022475"/>
    </source>
</evidence>
<name>S3CE80_9BURK</name>
<dbReference type="InterPro" id="IPR000390">
    <property type="entry name" value="Small_drug/metabolite_transptr"/>
</dbReference>
<gene>
    <name evidence="11" type="ORF">HMPREF1476_01409</name>
</gene>
<reference evidence="11 12" key="1">
    <citation type="submission" date="2013-04" db="EMBL/GenBank/DDBJ databases">
        <title>The Genome Sequence of Sutterella wadsworthensis HGA0223.</title>
        <authorList>
            <consortium name="The Broad Institute Genomics Platform"/>
            <person name="Earl A."/>
            <person name="Ward D."/>
            <person name="Feldgarden M."/>
            <person name="Gevers D."/>
            <person name="Schmidt T.M."/>
            <person name="Dover J."/>
            <person name="Dai D."/>
            <person name="Walker B."/>
            <person name="Young S."/>
            <person name="Zeng Q."/>
            <person name="Gargeya S."/>
            <person name="Fitzgerald M."/>
            <person name="Haas B."/>
            <person name="Abouelleil A."/>
            <person name="Allen A.W."/>
            <person name="Alvarado L."/>
            <person name="Arachchi H.M."/>
            <person name="Berlin A.M."/>
            <person name="Chapman S.B."/>
            <person name="Gainer-Dewar J."/>
            <person name="Goldberg J."/>
            <person name="Griggs A."/>
            <person name="Gujja S."/>
            <person name="Hansen M."/>
            <person name="Howarth C."/>
            <person name="Imamovic A."/>
            <person name="Ireland A."/>
            <person name="Larimer J."/>
            <person name="McCowan C."/>
            <person name="Murphy C."/>
            <person name="Pearson M."/>
            <person name="Poon T.W."/>
            <person name="Priest M."/>
            <person name="Roberts A."/>
            <person name="Saif S."/>
            <person name="Shea T."/>
            <person name="Sisk P."/>
            <person name="Sykes S."/>
            <person name="Wortman J."/>
            <person name="Nusbaum C."/>
            <person name="Birren B."/>
        </authorList>
    </citation>
    <scope>NUCLEOTIDE SEQUENCE [LARGE SCALE GENOMIC DNA]</scope>
    <source>
        <strain evidence="11 12">HGA0223</strain>
    </source>
</reference>
<evidence type="ECO:0000313" key="12">
    <source>
        <dbReference type="Proteomes" id="UP000014400"/>
    </source>
</evidence>
<dbReference type="HOGENOM" id="CLU_133067_1_1_4"/>
<keyword evidence="2" id="KW-0813">Transport</keyword>
<keyword evidence="5 10" id="KW-1133">Transmembrane helix</keyword>
<sequence length="104" mass="10691">MAWIYLIAAGILETLWAVAMKASNGFTLLIPSLITVLAMIGSVALLALAMRTLPLGTAYVVWTGIGAVGAFAAGVVMFGESLSLMRVTAAGFIVVGLIMMKASA</sequence>
<evidence type="ECO:0000256" key="5">
    <source>
        <dbReference type="ARBA" id="ARBA00022989"/>
    </source>
</evidence>